<protein>
    <submittedName>
        <fullName evidence="2">Uncharacterized protein</fullName>
    </submittedName>
</protein>
<dbReference type="Proteomes" id="UP000075787">
    <property type="component" value="Unassembled WGS sequence"/>
</dbReference>
<sequence>MTAQPGPVHDPRLAAAAGTHNGALLTPQEKPTPPPPKPDSTPSAQAQQVSGSRDDAGESQQALLTPVVPDVGPDDLRGLSPERVRALLGGPVSVTEEPPATVWQYRTGSCAADLFFYLDITSQELRVVTLAIRGAEDTEKARKACLADIRARNRNGGRS</sequence>
<dbReference type="AlphaFoldDB" id="A0A162L2H4"/>
<dbReference type="RefSeq" id="WP_062763820.1">
    <property type="nucleotide sequence ID" value="NZ_CP121045.1"/>
</dbReference>
<feature type="compositionally biased region" description="Pro residues" evidence="1">
    <location>
        <begin position="30"/>
        <end position="39"/>
    </location>
</feature>
<dbReference type="EMBL" id="LPZR01000135">
    <property type="protein sequence ID" value="KYO52918.1"/>
    <property type="molecule type" value="Genomic_DNA"/>
</dbReference>
<feature type="region of interest" description="Disordered" evidence="1">
    <location>
        <begin position="1"/>
        <end position="78"/>
    </location>
</feature>
<comment type="caution">
    <text evidence="2">The sequence shown here is derived from an EMBL/GenBank/DDBJ whole genome shotgun (WGS) entry which is preliminary data.</text>
</comment>
<gene>
    <name evidence="2" type="ORF">AUP44_04280</name>
</gene>
<name>A0A162L2H4_9PROT</name>
<accession>A0A162L2H4</accession>
<reference evidence="2 3" key="1">
    <citation type="submission" date="2015-12" db="EMBL/GenBank/DDBJ databases">
        <title>Genome sequence of Tistrella mobilis MCCC 1A02139.</title>
        <authorList>
            <person name="Lu L."/>
            <person name="Lai Q."/>
            <person name="Shao Z."/>
            <person name="Qian P."/>
        </authorList>
    </citation>
    <scope>NUCLEOTIDE SEQUENCE [LARGE SCALE GENOMIC DNA]</scope>
    <source>
        <strain evidence="2 3">MCCC 1A02139</strain>
    </source>
</reference>
<evidence type="ECO:0000313" key="3">
    <source>
        <dbReference type="Proteomes" id="UP000075787"/>
    </source>
</evidence>
<organism evidence="2 3">
    <name type="scientific">Tistrella mobilis</name>
    <dbReference type="NCBI Taxonomy" id="171437"/>
    <lineage>
        <taxon>Bacteria</taxon>
        <taxon>Pseudomonadati</taxon>
        <taxon>Pseudomonadota</taxon>
        <taxon>Alphaproteobacteria</taxon>
        <taxon>Geminicoccales</taxon>
        <taxon>Geminicoccaceae</taxon>
        <taxon>Tistrella</taxon>
    </lineage>
</organism>
<evidence type="ECO:0000256" key="1">
    <source>
        <dbReference type="SAM" id="MobiDB-lite"/>
    </source>
</evidence>
<dbReference type="GeneID" id="97241500"/>
<dbReference type="OrthoDB" id="8456317at2"/>
<proteinExistence type="predicted"/>
<evidence type="ECO:0000313" key="2">
    <source>
        <dbReference type="EMBL" id="KYO52918.1"/>
    </source>
</evidence>